<evidence type="ECO:0000256" key="1">
    <source>
        <dbReference type="ARBA" id="ARBA00004127"/>
    </source>
</evidence>
<evidence type="ECO:0000256" key="3">
    <source>
        <dbReference type="ARBA" id="ARBA00022989"/>
    </source>
</evidence>
<keyword evidence="2 7" id="KW-0812">Transmembrane</keyword>
<evidence type="ECO:0000256" key="2">
    <source>
        <dbReference type="ARBA" id="ARBA00022692"/>
    </source>
</evidence>
<evidence type="ECO:0000256" key="4">
    <source>
        <dbReference type="ARBA" id="ARBA00023002"/>
    </source>
</evidence>
<organism evidence="9 10">
    <name type="scientific">Tenacibaculum platacis</name>
    <dbReference type="NCBI Taxonomy" id="3137852"/>
    <lineage>
        <taxon>Bacteria</taxon>
        <taxon>Pseudomonadati</taxon>
        <taxon>Bacteroidota</taxon>
        <taxon>Flavobacteriia</taxon>
        <taxon>Flavobacteriales</taxon>
        <taxon>Flavobacteriaceae</taxon>
        <taxon>Tenacibaculum</taxon>
    </lineage>
</organism>
<keyword evidence="4 9" id="KW-0560">Oxidoreductase</keyword>
<evidence type="ECO:0000259" key="8">
    <source>
        <dbReference type="Pfam" id="PF04116"/>
    </source>
</evidence>
<dbReference type="InterPro" id="IPR006694">
    <property type="entry name" value="Fatty_acid_hydroxylase"/>
</dbReference>
<dbReference type="InterPro" id="IPR051689">
    <property type="entry name" value="Sterol_desaturase/TMEM195"/>
</dbReference>
<proteinExistence type="predicted"/>
<evidence type="ECO:0000256" key="5">
    <source>
        <dbReference type="ARBA" id="ARBA00023098"/>
    </source>
</evidence>
<dbReference type="PANTHER" id="PTHR21624:SF1">
    <property type="entry name" value="ALKYLGLYCEROL MONOOXYGENASE"/>
    <property type="match status" value="1"/>
</dbReference>
<dbReference type="EC" id="1.14.16.5" evidence="9"/>
<dbReference type="Proteomes" id="UP001497416">
    <property type="component" value="Unassembled WGS sequence"/>
</dbReference>
<feature type="transmembrane region" description="Helical" evidence="7">
    <location>
        <begin position="7"/>
        <end position="26"/>
    </location>
</feature>
<reference evidence="9 10" key="1">
    <citation type="submission" date="2024-05" db="EMBL/GenBank/DDBJ databases">
        <authorList>
            <person name="Duchaud E."/>
        </authorList>
    </citation>
    <scope>NUCLEOTIDE SEQUENCE [LARGE SCALE GENOMIC DNA]</scope>
    <source>
        <strain evidence="9">Ena-SAMPLE-TAB-13-05-2024-13:56:06:370-140302</strain>
    </source>
</reference>
<dbReference type="EMBL" id="CAXIXY010000004">
    <property type="protein sequence ID" value="CAL2087527.1"/>
    <property type="molecule type" value="Genomic_DNA"/>
</dbReference>
<keyword evidence="5" id="KW-0443">Lipid metabolism</keyword>
<protein>
    <submittedName>
        <fullName evidence="9">Alkylglycerol monooxygenase</fullName>
        <ecNumber evidence="9">1.14.16.5</ecNumber>
    </submittedName>
</protein>
<keyword evidence="10" id="KW-1185">Reference proteome</keyword>
<sequence>MKNSTLLIRSLVIILLITGFAHFFYYNYSESGHDSLISFFSNTLQWESVEYWFYVFNDLSLVYIIIPLFVIELIRYAFLRRLNKDLILDSIANIITFGGFFLIEIILGILAITKVYYWLFNNVSLPHLDINWATIISCVLLADFAYYWEHRMMHRIGIGWATHTVHHSSPHFNMSVAYRFGPLDAIMPIVFSLPIVMLGFDPILVLLSEVFVQVFQTLLHTEIIGKLTKPVEFIFNTPSHHRVHHGSNRQYWDKNYAGILIIWDRLLGTFEPEVEKVKYGISEPLNSVNPIKVFFHGLTRLNHKLGKVSGVKNKLKVFIKPPDWMPENPNKS</sequence>
<evidence type="ECO:0000313" key="10">
    <source>
        <dbReference type="Proteomes" id="UP001497416"/>
    </source>
</evidence>
<evidence type="ECO:0000256" key="6">
    <source>
        <dbReference type="ARBA" id="ARBA00023136"/>
    </source>
</evidence>
<dbReference type="GO" id="GO:0050479">
    <property type="term" value="F:glyceryl-ether monooxygenase activity"/>
    <property type="evidence" value="ECO:0007669"/>
    <property type="project" value="UniProtKB-EC"/>
</dbReference>
<gene>
    <name evidence="9" type="ORF">T190607A01A_20821</name>
</gene>
<name>A0ABM9P1N6_9FLAO</name>
<dbReference type="PANTHER" id="PTHR21624">
    <property type="entry name" value="STEROL DESATURASE-RELATED PROTEIN"/>
    <property type="match status" value="1"/>
</dbReference>
<evidence type="ECO:0000256" key="7">
    <source>
        <dbReference type="SAM" id="Phobius"/>
    </source>
</evidence>
<evidence type="ECO:0000313" key="9">
    <source>
        <dbReference type="EMBL" id="CAL2087527.1"/>
    </source>
</evidence>
<comment type="caution">
    <text evidence="9">The sequence shown here is derived from an EMBL/GenBank/DDBJ whole genome shotgun (WGS) entry which is preliminary data.</text>
</comment>
<feature type="transmembrane region" description="Helical" evidence="7">
    <location>
        <begin position="86"/>
        <end position="110"/>
    </location>
</feature>
<keyword evidence="9" id="KW-0503">Monooxygenase</keyword>
<comment type="subcellular location">
    <subcellularLocation>
        <location evidence="1">Endomembrane system</location>
        <topology evidence="1">Multi-pass membrane protein</topology>
    </subcellularLocation>
</comment>
<keyword evidence="6 7" id="KW-0472">Membrane</keyword>
<feature type="domain" description="Fatty acid hydroxylase" evidence="8">
    <location>
        <begin position="136"/>
        <end position="269"/>
    </location>
</feature>
<keyword evidence="3 7" id="KW-1133">Transmembrane helix</keyword>
<dbReference type="RefSeq" id="WP_348712374.1">
    <property type="nucleotide sequence ID" value="NZ_CAXIXY010000004.1"/>
</dbReference>
<dbReference type="Pfam" id="PF04116">
    <property type="entry name" value="FA_hydroxylase"/>
    <property type="match status" value="1"/>
</dbReference>
<accession>A0ABM9P1N6</accession>
<feature type="transmembrane region" description="Helical" evidence="7">
    <location>
        <begin position="51"/>
        <end position="74"/>
    </location>
</feature>
<feature type="transmembrane region" description="Helical" evidence="7">
    <location>
        <begin position="185"/>
        <end position="207"/>
    </location>
</feature>
<feature type="transmembrane region" description="Helical" evidence="7">
    <location>
        <begin position="130"/>
        <end position="148"/>
    </location>
</feature>